<dbReference type="Proteomes" id="UP001159042">
    <property type="component" value="Unassembled WGS sequence"/>
</dbReference>
<dbReference type="PANTHER" id="PTHR24366:SF171">
    <property type="entry name" value="LEUCINE RICH REPEAT NEURONAL 4"/>
    <property type="match status" value="1"/>
</dbReference>
<dbReference type="AlphaFoldDB" id="A0AAV8WDX9"/>
<keyword evidence="5" id="KW-1185">Reference proteome</keyword>
<dbReference type="SMART" id="SM00365">
    <property type="entry name" value="LRR_SD22"/>
    <property type="match status" value="6"/>
</dbReference>
<keyword evidence="1" id="KW-0433">Leucine-rich repeat</keyword>
<dbReference type="SMART" id="SM00364">
    <property type="entry name" value="LRR_BAC"/>
    <property type="match status" value="4"/>
</dbReference>
<dbReference type="PRINTS" id="PR00019">
    <property type="entry name" value="LEURICHRPT"/>
</dbReference>
<dbReference type="InterPro" id="IPR001611">
    <property type="entry name" value="Leu-rich_rpt"/>
</dbReference>
<comment type="caution">
    <text evidence="4">The sequence shown here is derived from an EMBL/GenBank/DDBJ whole genome shotgun (WGS) entry which is preliminary data.</text>
</comment>
<dbReference type="PANTHER" id="PTHR24366">
    <property type="entry name" value="IG(IMMUNOGLOBULIN) AND LRR(LEUCINE RICH REPEAT) DOMAINS"/>
    <property type="match status" value="1"/>
</dbReference>
<dbReference type="Pfam" id="PF13855">
    <property type="entry name" value="LRR_8"/>
    <property type="match status" value="4"/>
</dbReference>
<evidence type="ECO:0000256" key="3">
    <source>
        <dbReference type="SAM" id="Phobius"/>
    </source>
</evidence>
<protein>
    <submittedName>
        <fullName evidence="4">Uncharacterized protein</fullName>
    </submittedName>
</protein>
<keyword evidence="3" id="KW-0812">Transmembrane</keyword>
<evidence type="ECO:0000313" key="4">
    <source>
        <dbReference type="EMBL" id="KAJ8924275.1"/>
    </source>
</evidence>
<dbReference type="PROSITE" id="PS51450">
    <property type="entry name" value="LRR"/>
    <property type="match status" value="5"/>
</dbReference>
<keyword evidence="2" id="KW-0677">Repeat</keyword>
<dbReference type="SMART" id="SM00369">
    <property type="entry name" value="LRR_TYP"/>
    <property type="match status" value="10"/>
</dbReference>
<dbReference type="Gene3D" id="3.80.10.10">
    <property type="entry name" value="Ribonuclease Inhibitor"/>
    <property type="match status" value="2"/>
</dbReference>
<gene>
    <name evidence="4" type="ORF">NQ315_007067</name>
</gene>
<evidence type="ECO:0000313" key="5">
    <source>
        <dbReference type="Proteomes" id="UP001159042"/>
    </source>
</evidence>
<dbReference type="InterPro" id="IPR032675">
    <property type="entry name" value="LRR_dom_sf"/>
</dbReference>
<name>A0AAV8WDX9_9CUCU</name>
<feature type="transmembrane region" description="Helical" evidence="3">
    <location>
        <begin position="538"/>
        <end position="561"/>
    </location>
</feature>
<evidence type="ECO:0000256" key="1">
    <source>
        <dbReference type="ARBA" id="ARBA00022614"/>
    </source>
</evidence>
<dbReference type="SUPFAM" id="SSF52058">
    <property type="entry name" value="L domain-like"/>
    <property type="match status" value="1"/>
</dbReference>
<accession>A0AAV8WDX9</accession>
<dbReference type="InterPro" id="IPR003591">
    <property type="entry name" value="Leu-rich_rpt_typical-subtyp"/>
</dbReference>
<keyword evidence="3" id="KW-0472">Membrane</keyword>
<dbReference type="EMBL" id="JANEYG010000003">
    <property type="protein sequence ID" value="KAJ8924275.1"/>
    <property type="molecule type" value="Genomic_DNA"/>
</dbReference>
<sequence length="581" mass="66145">MENIALKTIIPGAFTFLDKVEEVYLGGNELMTISDGIFNTLTALVKLDLSNNRIQTVTDHAFADTSLKNLNLSNNNIENLEETVLHSLKDLTTLDISYNHLNNISRFRILSANKLQSMNFSHNSIEGVVDVTPFQKTSLSFDISYNNVTEILHLSEASKIMSLTLRHNKLHTFTKIDNVEVFDISYNNLKTLGNNSLSPKLLEFYASFNSISSLASTIFYGLHKLKFLYLDNNNISSIPNSCFKDLISLTHLNLSGNKLQSCKFGTFDSLLNLQVLDLSSNNFKELPQHTLHSLTKLNNLYFQNNEISNINCDDLFEYLKQLVRVDLNDNVWSCQRLAAIIHKLKGRGIQFPDGNAWEENNIHGIKCYEFFTETDLGNTSISKSGGDSNSKTLLNEYFNKDFEQSQFFKYLQNMKKSGNYLENNQVQKLLNEINNNKLKSREFEAVVNGSLAKYLQSFKDASGLKNVQENKLEEIANRIDGFKKAEETKLEEIANLFETISKGTSLERFTELKQKTESTSKAEKLTNSYEKSTDYPNYTGLLSVNLTLLLIILCVLLINAYRRGTRLNKIVFPKREEVELI</sequence>
<proteinExistence type="predicted"/>
<organism evidence="4 5">
    <name type="scientific">Exocentrus adspersus</name>
    <dbReference type="NCBI Taxonomy" id="1586481"/>
    <lineage>
        <taxon>Eukaryota</taxon>
        <taxon>Metazoa</taxon>
        <taxon>Ecdysozoa</taxon>
        <taxon>Arthropoda</taxon>
        <taxon>Hexapoda</taxon>
        <taxon>Insecta</taxon>
        <taxon>Pterygota</taxon>
        <taxon>Neoptera</taxon>
        <taxon>Endopterygota</taxon>
        <taxon>Coleoptera</taxon>
        <taxon>Polyphaga</taxon>
        <taxon>Cucujiformia</taxon>
        <taxon>Chrysomeloidea</taxon>
        <taxon>Cerambycidae</taxon>
        <taxon>Lamiinae</taxon>
        <taxon>Acanthocinini</taxon>
        <taxon>Exocentrus</taxon>
    </lineage>
</organism>
<evidence type="ECO:0000256" key="2">
    <source>
        <dbReference type="ARBA" id="ARBA00022737"/>
    </source>
</evidence>
<reference evidence="4 5" key="1">
    <citation type="journal article" date="2023" name="Insect Mol. Biol.">
        <title>Genome sequencing provides insights into the evolution of gene families encoding plant cell wall-degrading enzymes in longhorned beetles.</title>
        <authorList>
            <person name="Shin N.R."/>
            <person name="Okamura Y."/>
            <person name="Kirsch R."/>
            <person name="Pauchet Y."/>
        </authorList>
    </citation>
    <scope>NUCLEOTIDE SEQUENCE [LARGE SCALE GENOMIC DNA]</scope>
    <source>
        <strain evidence="4">EAD_L_NR</strain>
    </source>
</reference>
<keyword evidence="3" id="KW-1133">Transmembrane helix</keyword>